<dbReference type="OrthoDB" id="9815245at2"/>
<evidence type="ECO:0000259" key="2">
    <source>
        <dbReference type="Pfam" id="PF01551"/>
    </source>
</evidence>
<dbReference type="FunFam" id="2.70.70.10:FF:000019">
    <property type="entry name" value="M23 family peptidase"/>
    <property type="match status" value="1"/>
</dbReference>
<protein>
    <submittedName>
        <fullName evidence="3">M23 family metallopeptidase</fullName>
    </submittedName>
</protein>
<proteinExistence type="predicted"/>
<evidence type="ECO:0000256" key="1">
    <source>
        <dbReference type="SAM" id="SignalP"/>
    </source>
</evidence>
<dbReference type="Gene3D" id="2.70.70.10">
    <property type="entry name" value="Glucose Permease (Domain IIA)"/>
    <property type="match status" value="1"/>
</dbReference>
<reference evidence="3 4" key="1">
    <citation type="submission" date="2018-09" db="EMBL/GenBank/DDBJ databases">
        <authorList>
            <person name="Zhu H."/>
        </authorList>
    </citation>
    <scope>NUCLEOTIDE SEQUENCE [LARGE SCALE GENOMIC DNA]</scope>
    <source>
        <strain evidence="3 4">K1W22B-8</strain>
    </source>
</reference>
<dbReference type="InterPro" id="IPR050570">
    <property type="entry name" value="Cell_wall_metabolism_enzyme"/>
</dbReference>
<dbReference type="EMBL" id="QYUK01000011">
    <property type="protein sequence ID" value="RJF88163.1"/>
    <property type="molecule type" value="Genomic_DNA"/>
</dbReference>
<dbReference type="PANTHER" id="PTHR21666">
    <property type="entry name" value="PEPTIDASE-RELATED"/>
    <property type="match status" value="1"/>
</dbReference>
<sequence length="268" mass="28436">MLVKLFSLGAILFLATPALADTRFEGSFRQGALVIGRTEPAATVRFADRTLRVAPDGRFAFGLGRDFEGDAVLDITLPGGGHETVRQTVAKGEWDVQRIDGLPDKQVTPDEATLARIKEERAQIAAARATDRAAFEWEAGFAWPAKGRISGVYGSQRILNGQPRQPHLGLDVAQPTGTPVHAAVAGVVVLAQKDLYFTGGTIIIDHGTGVQTLYAHLSRVDVKAGDAVTTETVIGAIGATGRVTGPHLHFGVAWYGTQLDPALVLPAQ</sequence>
<evidence type="ECO:0000313" key="3">
    <source>
        <dbReference type="EMBL" id="RJF88163.1"/>
    </source>
</evidence>
<accession>A0A418WDR0</accession>
<dbReference type="RefSeq" id="WP_119778799.1">
    <property type="nucleotide sequence ID" value="NZ_QYUK01000011.1"/>
</dbReference>
<dbReference type="Proteomes" id="UP000284605">
    <property type="component" value="Unassembled WGS sequence"/>
</dbReference>
<dbReference type="AlphaFoldDB" id="A0A418WDR0"/>
<dbReference type="SUPFAM" id="SSF51261">
    <property type="entry name" value="Duplicated hybrid motif"/>
    <property type="match status" value="1"/>
</dbReference>
<feature type="domain" description="M23ase beta-sheet core" evidence="2">
    <location>
        <begin position="166"/>
        <end position="261"/>
    </location>
</feature>
<keyword evidence="1" id="KW-0732">Signal</keyword>
<dbReference type="InterPro" id="IPR016047">
    <property type="entry name" value="M23ase_b-sheet_dom"/>
</dbReference>
<gene>
    <name evidence="3" type="ORF">D3874_15000</name>
</gene>
<name>A0A418WDR0_9PROT</name>
<dbReference type="CDD" id="cd12797">
    <property type="entry name" value="M23_peptidase"/>
    <property type="match status" value="1"/>
</dbReference>
<feature type="signal peptide" evidence="1">
    <location>
        <begin position="1"/>
        <end position="20"/>
    </location>
</feature>
<comment type="caution">
    <text evidence="3">The sequence shown here is derived from an EMBL/GenBank/DDBJ whole genome shotgun (WGS) entry which is preliminary data.</text>
</comment>
<feature type="chain" id="PRO_5019347397" evidence="1">
    <location>
        <begin position="21"/>
        <end position="268"/>
    </location>
</feature>
<organism evidence="3 4">
    <name type="scientific">Oleomonas cavernae</name>
    <dbReference type="NCBI Taxonomy" id="2320859"/>
    <lineage>
        <taxon>Bacteria</taxon>
        <taxon>Pseudomonadati</taxon>
        <taxon>Pseudomonadota</taxon>
        <taxon>Alphaproteobacteria</taxon>
        <taxon>Acetobacterales</taxon>
        <taxon>Acetobacteraceae</taxon>
        <taxon>Oleomonas</taxon>
    </lineage>
</organism>
<dbReference type="PANTHER" id="PTHR21666:SF285">
    <property type="entry name" value="M23 FAMILY METALLOPEPTIDASE"/>
    <property type="match status" value="1"/>
</dbReference>
<dbReference type="InterPro" id="IPR011055">
    <property type="entry name" value="Dup_hybrid_motif"/>
</dbReference>
<keyword evidence="4" id="KW-1185">Reference proteome</keyword>
<evidence type="ECO:0000313" key="4">
    <source>
        <dbReference type="Proteomes" id="UP000284605"/>
    </source>
</evidence>
<dbReference type="GO" id="GO:0004222">
    <property type="term" value="F:metalloendopeptidase activity"/>
    <property type="evidence" value="ECO:0007669"/>
    <property type="project" value="TreeGrafter"/>
</dbReference>
<dbReference type="Pfam" id="PF01551">
    <property type="entry name" value="Peptidase_M23"/>
    <property type="match status" value="1"/>
</dbReference>